<reference evidence="2 3" key="1">
    <citation type="submission" date="2015-10" db="EMBL/GenBank/DDBJ databases">
        <title>Metagenome-Assembled Genomes uncover a global brackish microbiome.</title>
        <authorList>
            <person name="Hugerth L.W."/>
            <person name="Larsson J."/>
            <person name="Alneberg J."/>
            <person name="Lindh M.V."/>
            <person name="Legrand C."/>
            <person name="Pinhassi J."/>
            <person name="Andersson A.F."/>
        </authorList>
    </citation>
    <scope>NUCLEOTIDE SEQUENCE [LARGE SCALE GENOMIC DNA]</scope>
    <source>
        <strain evidence="2">BACL6 MAG-120924-bin43</strain>
    </source>
</reference>
<dbReference type="PANTHER" id="PTHR18964">
    <property type="entry name" value="ROK (REPRESSOR, ORF, KINASE) FAMILY"/>
    <property type="match status" value="1"/>
</dbReference>
<evidence type="ECO:0008006" key="4">
    <source>
        <dbReference type="Google" id="ProtNLM"/>
    </source>
</evidence>
<dbReference type="Gene3D" id="3.30.420.40">
    <property type="match status" value="2"/>
</dbReference>
<comment type="caution">
    <text evidence="2">The sequence shown here is derived from an EMBL/GenBank/DDBJ whole genome shotgun (WGS) entry which is preliminary data.</text>
</comment>
<protein>
    <recommendedName>
        <fullName evidence="4">Glucokinase</fullName>
    </recommendedName>
</protein>
<organism evidence="2 3">
    <name type="scientific">Acidimicrobiia bacterium BACL6 MAG-120924-bin43</name>
    <dbReference type="NCBI Taxonomy" id="1655583"/>
    <lineage>
        <taxon>Bacteria</taxon>
        <taxon>Bacillati</taxon>
        <taxon>Actinomycetota</taxon>
        <taxon>Acidimicrobiia</taxon>
        <taxon>acIV cluster</taxon>
    </lineage>
</organism>
<dbReference type="EMBL" id="LIBJ01000098">
    <property type="protein sequence ID" value="KRO48315.1"/>
    <property type="molecule type" value="Genomic_DNA"/>
</dbReference>
<name>A0A0R2QGR5_9ACTN</name>
<dbReference type="InterPro" id="IPR049874">
    <property type="entry name" value="ROK_cs"/>
</dbReference>
<gene>
    <name evidence="2" type="ORF">ABR75_00590</name>
</gene>
<dbReference type="Proteomes" id="UP000051017">
    <property type="component" value="Unassembled WGS sequence"/>
</dbReference>
<dbReference type="PROSITE" id="PS01125">
    <property type="entry name" value="ROK"/>
    <property type="match status" value="1"/>
</dbReference>
<dbReference type="AlphaFoldDB" id="A0A0R2QGR5"/>
<evidence type="ECO:0000256" key="1">
    <source>
        <dbReference type="ARBA" id="ARBA00006479"/>
    </source>
</evidence>
<proteinExistence type="inferred from homology"/>
<evidence type="ECO:0000313" key="2">
    <source>
        <dbReference type="EMBL" id="KRO48315.1"/>
    </source>
</evidence>
<evidence type="ECO:0000313" key="3">
    <source>
        <dbReference type="Proteomes" id="UP000051017"/>
    </source>
</evidence>
<dbReference type="PANTHER" id="PTHR18964:SF149">
    <property type="entry name" value="BIFUNCTIONAL UDP-N-ACETYLGLUCOSAMINE 2-EPIMERASE_N-ACETYLMANNOSAMINE KINASE"/>
    <property type="match status" value="1"/>
</dbReference>
<dbReference type="InterPro" id="IPR000600">
    <property type="entry name" value="ROK"/>
</dbReference>
<dbReference type="InterPro" id="IPR043129">
    <property type="entry name" value="ATPase_NBD"/>
</dbReference>
<comment type="similarity">
    <text evidence="1">Belongs to the ROK (NagC/XylR) family.</text>
</comment>
<sequence length="285" mass="29424">MKIGIDVGGTKCLGVAVDDNGEVVQQFRLPTPHADALCDTLNEIFIQLGGASSLGIGVPGLISPEGVIRASPNLVGANELALRQLVEDRLGIKVFVENDATCAALGEWKLGAAQGATDAWVITLGTGIGGGFIAGSVLQRGAHGFAGEVGHMVVDPNGPLCPCGRNGCWERYASGNGLSYLANGEKGEDVLSRAKAGAEDALSIVDAFARWVALGLVNLTNMTDPDVIVVGGGVIVSADVVMPRIGHWFEQLLYSPRHRAHPRLVAAQLGEQAGAIGAAMLNTSV</sequence>
<accession>A0A0R2QGR5</accession>
<dbReference type="SUPFAM" id="SSF53067">
    <property type="entry name" value="Actin-like ATPase domain"/>
    <property type="match status" value="1"/>
</dbReference>
<dbReference type="Pfam" id="PF00480">
    <property type="entry name" value="ROK"/>
    <property type="match status" value="1"/>
</dbReference>